<evidence type="ECO:0000313" key="7">
    <source>
        <dbReference type="Proteomes" id="UP000660265"/>
    </source>
</evidence>
<dbReference type="SMART" id="SM00418">
    <property type="entry name" value="HTH_ARSR"/>
    <property type="match status" value="1"/>
</dbReference>
<proteinExistence type="predicted"/>
<keyword evidence="7" id="KW-1185">Reference proteome</keyword>
<comment type="caution">
    <text evidence="6">The sequence shown here is derived from an EMBL/GenBank/DDBJ whole genome shotgun (WGS) entry which is preliminary data.</text>
</comment>
<dbReference type="Gene3D" id="1.10.10.10">
    <property type="entry name" value="Winged helix-like DNA-binding domain superfamily/Winged helix DNA-binding domain"/>
    <property type="match status" value="1"/>
</dbReference>
<dbReference type="Pfam" id="PF12840">
    <property type="entry name" value="HTH_20"/>
    <property type="match status" value="1"/>
</dbReference>
<evidence type="ECO:0000256" key="1">
    <source>
        <dbReference type="ARBA" id="ARBA00023015"/>
    </source>
</evidence>
<evidence type="ECO:0000259" key="5">
    <source>
        <dbReference type="SMART" id="SM00418"/>
    </source>
</evidence>
<keyword evidence="2" id="KW-0238">DNA-binding</keyword>
<keyword evidence="1" id="KW-0805">Transcription regulation</keyword>
<dbReference type="InterPro" id="IPR036390">
    <property type="entry name" value="WH_DNA-bd_sf"/>
</dbReference>
<accession>A0ABQ2ES77</accession>
<dbReference type="PANTHER" id="PTHR33154">
    <property type="entry name" value="TRANSCRIPTIONAL REGULATOR, ARSR FAMILY"/>
    <property type="match status" value="1"/>
</dbReference>
<evidence type="ECO:0000256" key="3">
    <source>
        <dbReference type="ARBA" id="ARBA00023163"/>
    </source>
</evidence>
<dbReference type="SUPFAM" id="SSF46785">
    <property type="entry name" value="Winged helix' DNA-binding domain"/>
    <property type="match status" value="1"/>
</dbReference>
<protein>
    <submittedName>
        <fullName evidence="6">Transcriptional regulator</fullName>
    </submittedName>
</protein>
<dbReference type="CDD" id="cd00090">
    <property type="entry name" value="HTH_ARSR"/>
    <property type="match status" value="1"/>
</dbReference>
<dbReference type="PANTHER" id="PTHR33154:SF15">
    <property type="entry name" value="REGULATORY PROTEIN ARSR"/>
    <property type="match status" value="1"/>
</dbReference>
<dbReference type="InterPro" id="IPR036388">
    <property type="entry name" value="WH-like_DNA-bd_sf"/>
</dbReference>
<name>A0ABQ2ES77_9ACTN</name>
<gene>
    <name evidence="6" type="ORF">GCM10011583_59350</name>
</gene>
<organism evidence="6 7">
    <name type="scientific">Streptomyces camponoticapitis</name>
    <dbReference type="NCBI Taxonomy" id="1616125"/>
    <lineage>
        <taxon>Bacteria</taxon>
        <taxon>Bacillati</taxon>
        <taxon>Actinomycetota</taxon>
        <taxon>Actinomycetes</taxon>
        <taxon>Kitasatosporales</taxon>
        <taxon>Streptomycetaceae</taxon>
        <taxon>Streptomyces</taxon>
    </lineage>
</organism>
<keyword evidence="3" id="KW-0804">Transcription</keyword>
<feature type="domain" description="HTH arsR-type" evidence="5">
    <location>
        <begin position="26"/>
        <end position="110"/>
    </location>
</feature>
<evidence type="ECO:0000313" key="6">
    <source>
        <dbReference type="EMBL" id="GGK19606.1"/>
    </source>
</evidence>
<dbReference type="EMBL" id="BMMV01000024">
    <property type="protein sequence ID" value="GGK19606.1"/>
    <property type="molecule type" value="Genomic_DNA"/>
</dbReference>
<reference evidence="7" key="1">
    <citation type="journal article" date="2019" name="Int. J. Syst. Evol. Microbiol.">
        <title>The Global Catalogue of Microorganisms (GCM) 10K type strain sequencing project: providing services to taxonomists for standard genome sequencing and annotation.</title>
        <authorList>
            <consortium name="The Broad Institute Genomics Platform"/>
            <consortium name="The Broad Institute Genome Sequencing Center for Infectious Disease"/>
            <person name="Wu L."/>
            <person name="Ma J."/>
        </authorList>
    </citation>
    <scope>NUCLEOTIDE SEQUENCE [LARGE SCALE GENOMIC DNA]</scope>
    <source>
        <strain evidence="7">CGMCC 4.7275</strain>
    </source>
</reference>
<dbReference type="Proteomes" id="UP000660265">
    <property type="component" value="Unassembled WGS sequence"/>
</dbReference>
<dbReference type="InterPro" id="IPR051081">
    <property type="entry name" value="HTH_MetalResp_TranReg"/>
</dbReference>
<sequence length="229" mass="25216">MLGMTESNDAPRGPKHESNTVVLDAKGLRALAHPVRVQLVGLLRKFGPSTATRLAERLGVNSGTASYHLRQLGDAGFVEEDTGRGNARERWWRAVHQSTRFRETDLAEREPEATLAYLQSVAAAYTLRTQRALSELQTMPDGWRGTFDMSDWSLRLTPDETVNLREELSALLARYRPDTPETADEAPEGARRVSLISQILPELDAPDADGPDGTGDGDPAPEGRRGETR</sequence>
<dbReference type="InterPro" id="IPR001845">
    <property type="entry name" value="HTH_ArsR_DNA-bd_dom"/>
</dbReference>
<feature type="region of interest" description="Disordered" evidence="4">
    <location>
        <begin position="176"/>
        <end position="229"/>
    </location>
</feature>
<evidence type="ECO:0000256" key="4">
    <source>
        <dbReference type="SAM" id="MobiDB-lite"/>
    </source>
</evidence>
<evidence type="ECO:0000256" key="2">
    <source>
        <dbReference type="ARBA" id="ARBA00023125"/>
    </source>
</evidence>
<dbReference type="InterPro" id="IPR011991">
    <property type="entry name" value="ArsR-like_HTH"/>
</dbReference>